<feature type="region of interest" description="Disordered" evidence="1">
    <location>
        <begin position="327"/>
        <end position="357"/>
    </location>
</feature>
<protein>
    <submittedName>
        <fullName evidence="2">Uncharacterized protein</fullName>
    </submittedName>
</protein>
<accession>A0AAE8BIL1</accession>
<dbReference type="EMBL" id="MZ348422">
    <property type="protein sequence ID" value="QYN80019.1"/>
    <property type="molecule type" value="Genomic_DNA"/>
</dbReference>
<evidence type="ECO:0000313" key="3">
    <source>
        <dbReference type="Proteomes" id="UP000828443"/>
    </source>
</evidence>
<sequence>MNKLNKLYEAMLKSWGVSFTEDYALMLNMGGVEVPVKVDDKQTYLPTSENLNGVTIGKVFFHPACESIMSKETEIFKVIRKLTAAKIYSTFQPIFDVIVNVAGKKSGKTLNGKMLELLEPFKSISKAVRQEVHEVIKMISITLEDQNVDTRLINFSLIKGGKTDNDETAYYTATPSFPFYTELYRTVSQNEHMKHGDRLTFNGANVSMQALQIVIALFELAIPAVIDPSRKRYSATSPDAARLIAYLHSYALVVSDLNSLIGKFRKEFDSIGIYGVDLEWLEELDGIGEIKKLIPPLDYNNYNMTSAPETPASNGGGQRISSYNPLAGVINTSSGNNQTVQNAGQVPSSAPRAPDPLPGETYQGCEYSQSNGIYEYKFLNANGMVRVRRLAEDGRFISEDFQQPQQQMGMVSVNGMMVPANMFMPNMMQQQMPMGSGIPMFGIGNGGGMTPNGFVRDPYTGSMVPAGPNNNGGNNWNTVNSGNNTSVGNGLTNGYADLNGY</sequence>
<organism evidence="2 3">
    <name type="scientific">Kosakonia phage Kc263</name>
    <dbReference type="NCBI Taxonomy" id="2863194"/>
    <lineage>
        <taxon>Viruses</taxon>
        <taxon>Duplodnaviria</taxon>
        <taxon>Heunggongvirae</taxon>
        <taxon>Uroviricota</taxon>
        <taxon>Caudoviricetes</taxon>
        <taxon>Chimalliviridae</taxon>
        <taxon>Branisovskavirus</taxon>
        <taxon>Branisovskavirus Kc263</taxon>
    </lineage>
</organism>
<feature type="compositionally biased region" description="Polar residues" evidence="1">
    <location>
        <begin position="327"/>
        <end position="348"/>
    </location>
</feature>
<dbReference type="RefSeq" id="YP_010676831.1">
    <property type="nucleotide sequence ID" value="NC_071015.1"/>
</dbReference>
<reference evidence="2" key="1">
    <citation type="journal article" date="2021" name="Viruses">
        <title>Novel Viruses That Lyse Plant and Human Strains of Kosakonia cowanii.</title>
        <authorList>
            <person name="Petrzik K."/>
            <person name="Brazdova S."/>
            <person name="Krawczyk K."/>
        </authorList>
    </citation>
    <scope>NUCLEOTIDE SEQUENCE</scope>
</reference>
<evidence type="ECO:0000313" key="2">
    <source>
        <dbReference type="EMBL" id="QYN80019.1"/>
    </source>
</evidence>
<dbReference type="KEGG" id="vg:77953196"/>
<evidence type="ECO:0000256" key="1">
    <source>
        <dbReference type="SAM" id="MobiDB-lite"/>
    </source>
</evidence>
<keyword evidence="3" id="KW-1185">Reference proteome</keyword>
<name>A0AAE8BIL1_9CAUD</name>
<proteinExistence type="predicted"/>
<dbReference type="Proteomes" id="UP000828443">
    <property type="component" value="Segment"/>
</dbReference>
<dbReference type="GeneID" id="77953196"/>